<evidence type="ECO:0000256" key="2">
    <source>
        <dbReference type="ARBA" id="ARBA00022448"/>
    </source>
</evidence>
<dbReference type="PANTHER" id="PTHR35011:SF4">
    <property type="entry name" value="SLL1102 PROTEIN"/>
    <property type="match status" value="1"/>
</dbReference>
<dbReference type="GO" id="GO:0005886">
    <property type="term" value="C:plasma membrane"/>
    <property type="evidence" value="ECO:0007669"/>
    <property type="project" value="UniProtKB-SubCell"/>
</dbReference>
<evidence type="ECO:0000256" key="7">
    <source>
        <dbReference type="ARBA" id="ARBA00023136"/>
    </source>
</evidence>
<gene>
    <name evidence="11" type="ordered locus">Marky_0294</name>
</gene>
<comment type="similarity">
    <text evidence="8">Belongs to the TRAP transporter small permease family.</text>
</comment>
<evidence type="ECO:0000256" key="4">
    <source>
        <dbReference type="ARBA" id="ARBA00022519"/>
    </source>
</evidence>
<evidence type="ECO:0000313" key="11">
    <source>
        <dbReference type="EMBL" id="AEB11051.1"/>
    </source>
</evidence>
<evidence type="ECO:0000259" key="10">
    <source>
        <dbReference type="Pfam" id="PF04290"/>
    </source>
</evidence>
<keyword evidence="4" id="KW-0997">Cell inner membrane</keyword>
<keyword evidence="7 9" id="KW-0472">Membrane</keyword>
<sequence length="184" mass="20696">MQTLLRVSRAIDALNERIGRLMYWLVLFMVVIGVYNAVTRKLGQYTGVSLSSNAYLELQWYLFSLLFLWGAAYTLKHNAHVRVDVIYAQLSSRKRAWIDLLGAVFFLIPFSLLVIWVSWPMVSNSWAVLEVSPDPGGLPRYPIKTAIPVAFVLLLLQGVSEAIKRVAVLRGVLSLEEEGGEGWA</sequence>
<comment type="subcellular location">
    <subcellularLocation>
        <location evidence="1">Cell inner membrane</location>
        <topology evidence="1">Multi-pass membrane protein</topology>
    </subcellularLocation>
</comment>
<keyword evidence="3" id="KW-1003">Cell membrane</keyword>
<dbReference type="RefSeq" id="WP_013703106.1">
    <property type="nucleotide sequence ID" value="NC_015387.1"/>
</dbReference>
<feature type="domain" description="Tripartite ATP-independent periplasmic transporters DctQ component" evidence="10">
    <location>
        <begin position="29"/>
        <end position="166"/>
    </location>
</feature>
<dbReference type="Proteomes" id="UP000007030">
    <property type="component" value="Chromosome"/>
</dbReference>
<evidence type="ECO:0000256" key="5">
    <source>
        <dbReference type="ARBA" id="ARBA00022692"/>
    </source>
</evidence>
<dbReference type="OrthoDB" id="9795655at2"/>
<evidence type="ECO:0000256" key="8">
    <source>
        <dbReference type="ARBA" id="ARBA00038436"/>
    </source>
</evidence>
<accession>F2NNN6</accession>
<evidence type="ECO:0000256" key="9">
    <source>
        <dbReference type="SAM" id="Phobius"/>
    </source>
</evidence>
<dbReference type="KEGG" id="mhd:Marky_0294"/>
<keyword evidence="6 9" id="KW-1133">Transmembrane helix</keyword>
<name>F2NNN6_MARHT</name>
<feature type="transmembrane region" description="Helical" evidence="9">
    <location>
        <begin position="58"/>
        <end position="75"/>
    </location>
</feature>
<dbReference type="PANTHER" id="PTHR35011">
    <property type="entry name" value="2,3-DIKETO-L-GULONATE TRAP TRANSPORTER SMALL PERMEASE PROTEIN YIAM"/>
    <property type="match status" value="1"/>
</dbReference>
<dbReference type="Pfam" id="PF04290">
    <property type="entry name" value="DctQ"/>
    <property type="match status" value="1"/>
</dbReference>
<feature type="transmembrane region" description="Helical" evidence="9">
    <location>
        <begin position="96"/>
        <end position="119"/>
    </location>
</feature>
<organism evidence="11 12">
    <name type="scientific">Marinithermus hydrothermalis (strain DSM 14884 / JCM 11576 / T1)</name>
    <dbReference type="NCBI Taxonomy" id="869210"/>
    <lineage>
        <taxon>Bacteria</taxon>
        <taxon>Thermotogati</taxon>
        <taxon>Deinococcota</taxon>
        <taxon>Deinococci</taxon>
        <taxon>Thermales</taxon>
        <taxon>Thermaceae</taxon>
        <taxon>Marinithermus</taxon>
    </lineage>
</organism>
<evidence type="ECO:0000256" key="3">
    <source>
        <dbReference type="ARBA" id="ARBA00022475"/>
    </source>
</evidence>
<proteinExistence type="inferred from homology"/>
<feature type="transmembrane region" description="Helical" evidence="9">
    <location>
        <begin position="139"/>
        <end position="156"/>
    </location>
</feature>
<dbReference type="HOGENOM" id="CLU_086356_2_2_0"/>
<feature type="transmembrane region" description="Helical" evidence="9">
    <location>
        <begin position="21"/>
        <end position="38"/>
    </location>
</feature>
<protein>
    <submittedName>
        <fullName evidence="11">Tripartite ATP-independent periplasmic transporter DctQ component</fullName>
    </submittedName>
</protein>
<keyword evidence="5 9" id="KW-0812">Transmembrane</keyword>
<evidence type="ECO:0000313" key="12">
    <source>
        <dbReference type="Proteomes" id="UP000007030"/>
    </source>
</evidence>
<evidence type="ECO:0000256" key="6">
    <source>
        <dbReference type="ARBA" id="ARBA00022989"/>
    </source>
</evidence>
<dbReference type="EMBL" id="CP002630">
    <property type="protein sequence ID" value="AEB11051.1"/>
    <property type="molecule type" value="Genomic_DNA"/>
</dbReference>
<dbReference type="AlphaFoldDB" id="F2NNN6"/>
<dbReference type="InterPro" id="IPR007387">
    <property type="entry name" value="TRAP_DctQ"/>
</dbReference>
<dbReference type="InterPro" id="IPR055348">
    <property type="entry name" value="DctQ"/>
</dbReference>
<dbReference type="eggNOG" id="COG4665">
    <property type="taxonomic scope" value="Bacteria"/>
</dbReference>
<reference evidence="11 12" key="1">
    <citation type="journal article" date="2012" name="Stand. Genomic Sci.">
        <title>Complete genome sequence of the aerobic, heterotroph Marinithermus hydrothermalis type strain (T1(T)) from a deep-sea hydrothermal vent chimney.</title>
        <authorList>
            <person name="Copeland A."/>
            <person name="Gu W."/>
            <person name="Yasawong M."/>
            <person name="Lapidus A."/>
            <person name="Lucas S."/>
            <person name="Deshpande S."/>
            <person name="Pagani I."/>
            <person name="Tapia R."/>
            <person name="Cheng J.F."/>
            <person name="Goodwin L.A."/>
            <person name="Pitluck S."/>
            <person name="Liolios K."/>
            <person name="Ivanova N."/>
            <person name="Mavromatis K."/>
            <person name="Mikhailova N."/>
            <person name="Pati A."/>
            <person name="Chen A."/>
            <person name="Palaniappan K."/>
            <person name="Land M."/>
            <person name="Pan C."/>
            <person name="Brambilla E.M."/>
            <person name="Rohde M."/>
            <person name="Tindall B.J."/>
            <person name="Sikorski J."/>
            <person name="Goker M."/>
            <person name="Detter J.C."/>
            <person name="Bristow J."/>
            <person name="Eisen J.A."/>
            <person name="Markowitz V."/>
            <person name="Hugenholtz P."/>
            <person name="Kyrpides N.C."/>
            <person name="Klenk H.P."/>
            <person name="Woyke T."/>
        </authorList>
    </citation>
    <scope>NUCLEOTIDE SEQUENCE [LARGE SCALE GENOMIC DNA]</scope>
    <source>
        <strain evidence="12">DSM 14884 / JCM 11576 / T1</strain>
    </source>
</reference>
<evidence type="ECO:0000256" key="1">
    <source>
        <dbReference type="ARBA" id="ARBA00004429"/>
    </source>
</evidence>
<keyword evidence="12" id="KW-1185">Reference proteome</keyword>
<keyword evidence="2" id="KW-0813">Transport</keyword>
<dbReference type="STRING" id="869210.Marky_0294"/>